<dbReference type="AlphaFoldDB" id="A0AAD3SKY1"/>
<evidence type="ECO:0000313" key="6">
    <source>
        <dbReference type="EMBL" id="GMH13058.1"/>
    </source>
</evidence>
<keyword evidence="7" id="KW-1185">Reference proteome</keyword>
<evidence type="ECO:0000256" key="1">
    <source>
        <dbReference type="ARBA" id="ARBA00004123"/>
    </source>
</evidence>
<evidence type="ECO:0000259" key="4">
    <source>
        <dbReference type="PROSITE" id="PS50090"/>
    </source>
</evidence>
<evidence type="ECO:0000256" key="2">
    <source>
        <dbReference type="ARBA" id="ARBA00023242"/>
    </source>
</evidence>
<feature type="domain" description="HTH myb-type" evidence="5">
    <location>
        <begin position="205"/>
        <end position="264"/>
    </location>
</feature>
<dbReference type="Gene3D" id="1.10.10.60">
    <property type="entry name" value="Homeodomain-like"/>
    <property type="match status" value="1"/>
</dbReference>
<feature type="region of interest" description="Disordered" evidence="3">
    <location>
        <begin position="1"/>
        <end position="54"/>
    </location>
</feature>
<gene>
    <name evidence="6" type="ORF">Nepgr_014899</name>
</gene>
<dbReference type="PANTHER" id="PTHR46993:SF6">
    <property type="entry name" value="MYB TRANSCRIPTION FACTOR"/>
    <property type="match status" value="1"/>
</dbReference>
<dbReference type="InterPro" id="IPR009057">
    <property type="entry name" value="Homeodomain-like_sf"/>
</dbReference>
<comment type="caution">
    <text evidence="6">The sequence shown here is derived from an EMBL/GenBank/DDBJ whole genome shotgun (WGS) entry which is preliminary data.</text>
</comment>
<reference evidence="6" key="1">
    <citation type="submission" date="2023-05" db="EMBL/GenBank/DDBJ databases">
        <title>Nepenthes gracilis genome sequencing.</title>
        <authorList>
            <person name="Fukushima K."/>
        </authorList>
    </citation>
    <scope>NUCLEOTIDE SEQUENCE</scope>
    <source>
        <strain evidence="6">SING2019-196</strain>
    </source>
</reference>
<evidence type="ECO:0000313" key="7">
    <source>
        <dbReference type="Proteomes" id="UP001279734"/>
    </source>
</evidence>
<dbReference type="PROSITE" id="PS51294">
    <property type="entry name" value="HTH_MYB"/>
    <property type="match status" value="1"/>
</dbReference>
<sequence length="266" mass="30204">MGNIQLRHKHVAPHGRRFKSVASRSRGAKVSDADEVDKDIRMDKNNHLPSPEADKVQGALKSTSMELHKAVKDPLPEALHLSETMAAGIGRDDTDSETAAENLSRGEVHVPSASIDNAAEEVIKNKENTTRDVCGTENTSSGQDNKSQNILPRFGLMDRNPTAQTHSWDDSIENTTDGSPDRPHLPSPKRVNMSPLKNYQVVKFMRRRKRKKWCPEEEETLRTGVKKYGIGNWKLILNVYRNIFEERTEVDLKDKWRNLTREGRHH</sequence>
<dbReference type="PROSITE" id="PS50090">
    <property type="entry name" value="MYB_LIKE"/>
    <property type="match status" value="1"/>
</dbReference>
<dbReference type="InterPro" id="IPR001005">
    <property type="entry name" value="SANT/Myb"/>
</dbReference>
<feature type="compositionally biased region" description="Polar residues" evidence="3">
    <location>
        <begin position="136"/>
        <end position="150"/>
    </location>
</feature>
<dbReference type="Proteomes" id="UP001279734">
    <property type="component" value="Unassembled WGS sequence"/>
</dbReference>
<dbReference type="CDD" id="cd11660">
    <property type="entry name" value="SANT_TRF"/>
    <property type="match status" value="1"/>
</dbReference>
<evidence type="ECO:0000256" key="3">
    <source>
        <dbReference type="SAM" id="MobiDB-lite"/>
    </source>
</evidence>
<keyword evidence="2" id="KW-0539">Nucleus</keyword>
<feature type="domain" description="Myb-like" evidence="4">
    <location>
        <begin position="205"/>
        <end position="260"/>
    </location>
</feature>
<feature type="compositionally biased region" description="Basic residues" evidence="3">
    <location>
        <begin position="1"/>
        <end position="19"/>
    </location>
</feature>
<dbReference type="GO" id="GO:0005634">
    <property type="term" value="C:nucleus"/>
    <property type="evidence" value="ECO:0007669"/>
    <property type="project" value="UniProtKB-SubCell"/>
</dbReference>
<evidence type="ECO:0000259" key="5">
    <source>
        <dbReference type="PROSITE" id="PS51294"/>
    </source>
</evidence>
<protein>
    <submittedName>
        <fullName evidence="6">Uncharacterized protein</fullName>
    </submittedName>
</protein>
<feature type="region of interest" description="Disordered" evidence="3">
    <location>
        <begin position="126"/>
        <end position="192"/>
    </location>
</feature>
<organism evidence="6 7">
    <name type="scientific">Nepenthes gracilis</name>
    <name type="common">Slender pitcher plant</name>
    <dbReference type="NCBI Taxonomy" id="150966"/>
    <lineage>
        <taxon>Eukaryota</taxon>
        <taxon>Viridiplantae</taxon>
        <taxon>Streptophyta</taxon>
        <taxon>Embryophyta</taxon>
        <taxon>Tracheophyta</taxon>
        <taxon>Spermatophyta</taxon>
        <taxon>Magnoliopsida</taxon>
        <taxon>eudicotyledons</taxon>
        <taxon>Gunneridae</taxon>
        <taxon>Pentapetalae</taxon>
        <taxon>Caryophyllales</taxon>
        <taxon>Nepenthaceae</taxon>
        <taxon>Nepenthes</taxon>
    </lineage>
</organism>
<name>A0AAD3SKY1_NEPGR</name>
<dbReference type="InterPro" id="IPR017930">
    <property type="entry name" value="Myb_dom"/>
</dbReference>
<dbReference type="PANTHER" id="PTHR46993">
    <property type="entry name" value="MYB TRANSCRIPTION FACTOR"/>
    <property type="match status" value="1"/>
</dbReference>
<accession>A0AAD3SKY1</accession>
<comment type="subcellular location">
    <subcellularLocation>
        <location evidence="1">Nucleus</location>
    </subcellularLocation>
</comment>
<dbReference type="SMART" id="SM00717">
    <property type="entry name" value="SANT"/>
    <property type="match status" value="1"/>
</dbReference>
<dbReference type="SUPFAM" id="SSF46689">
    <property type="entry name" value="Homeodomain-like"/>
    <property type="match status" value="1"/>
</dbReference>
<proteinExistence type="predicted"/>
<dbReference type="EMBL" id="BSYO01000012">
    <property type="protein sequence ID" value="GMH13058.1"/>
    <property type="molecule type" value="Genomic_DNA"/>
</dbReference>
<dbReference type="Pfam" id="PF00249">
    <property type="entry name" value="Myb_DNA-binding"/>
    <property type="match status" value="1"/>
</dbReference>